<dbReference type="PANTHER" id="PTHR12419">
    <property type="entry name" value="OTU DOMAIN CONTAINING PROTEIN"/>
    <property type="match status" value="1"/>
</dbReference>
<proteinExistence type="predicted"/>
<accession>A0AAE6R6Y9</accession>
<evidence type="ECO:0000313" key="4">
    <source>
        <dbReference type="Proteomes" id="UP000830275"/>
    </source>
</evidence>
<dbReference type="InterPro" id="IPR050704">
    <property type="entry name" value="Peptidase_C85-like"/>
</dbReference>
<feature type="compositionally biased region" description="Basic and acidic residues" evidence="1">
    <location>
        <begin position="526"/>
        <end position="537"/>
    </location>
</feature>
<dbReference type="EMBL" id="MN233792">
    <property type="protein sequence ID" value="QHB21754.1"/>
    <property type="molecule type" value="Genomic_DNA"/>
</dbReference>
<sequence length="775" mass="90339">MTTQIFTNVPMLGDGSCVFRSISYVLYGDQSRHAEVRNAVVEYILNNWDTYKYYLVKDNKRSYIDKNEYANEMSKPTTYSTSTEFKLAADLYKLNFIIYKIDESDDMKLIYQFGNPLYPIKYFKFSGDLDNGHVDVMNPLVTTHQCLHNTFVIKLTYVKYLCALFKKMPEVRVDTISKCSETVNAYNEQDSSDLNVKLKSINEILLTMHEEYNDMIIMDNEYVDRIVEKRDETDSDVESLVEIKKDTTALNLLNVNKKYRYTNKARVYVKITNINAAKFVIDIELLLIFVTFSIKSDNSDFVSNDEFIDNLKKSVENNYKIEENLTVIFFAEDVFYNNFLRKFILNFSDVSRHEPIPPDVVDELQNLKDDLNSLDLQFVSVKAAIATLFCKMSDDQICCYNVILCVNQREYDALVDERVKAVLEIYNNFVAIEFFDMEISFNDKRSDDNIMNLAETYNDNMLVDTILPNYGMKRSAVSVESISNKNRRIKMAKTSARSLQNIASAYNKINVNATITTDEENDEEEKENRRRTDWRRFRQTRADKKRFTSRDNLSSTATAASPELNITTAKRTEPSLPTIEIPLPQTMPAYLINIVVNIPLEVDLAYISCPTNSLSTAPELIDYKKTLDKIKQINLAPLNGFVYFYEMLLPLSYYGGDSLNESQAIWFISKSNAYFTMCVEKYDRIIKHFETEPDRNRIFVFVIKYNFLWHYRNFIRSLKHEALTAFHNQKIINTLYIYDKTVQSKFDSLHLKFPIVTDAPYHISKIIKLMMAQTF</sequence>
<keyword evidence="4" id="KW-1185">Reference proteome</keyword>
<dbReference type="Gene3D" id="3.90.70.80">
    <property type="match status" value="1"/>
</dbReference>
<dbReference type="CDD" id="cd22757">
    <property type="entry name" value="OTU_P87_VP80-like"/>
    <property type="match status" value="1"/>
</dbReference>
<dbReference type="SUPFAM" id="SSF54001">
    <property type="entry name" value="Cysteine proteinases"/>
    <property type="match status" value="1"/>
</dbReference>
<dbReference type="InterPro" id="IPR038765">
    <property type="entry name" value="Papain-like_cys_pep_sf"/>
</dbReference>
<dbReference type="InterPro" id="IPR003323">
    <property type="entry name" value="OTU_dom"/>
</dbReference>
<evidence type="ECO:0000313" key="3">
    <source>
        <dbReference type="EMBL" id="QHB21754.1"/>
    </source>
</evidence>
<feature type="domain" description="OTU" evidence="2">
    <location>
        <begin position="6"/>
        <end position="140"/>
    </location>
</feature>
<evidence type="ECO:0000256" key="1">
    <source>
        <dbReference type="SAM" id="MobiDB-lite"/>
    </source>
</evidence>
<dbReference type="InterPro" id="IPR009893">
    <property type="entry name" value="Nucleo_P80/P87"/>
</dbReference>
<dbReference type="PROSITE" id="PS50802">
    <property type="entry name" value="OTU"/>
    <property type="match status" value="1"/>
</dbReference>
<organism evidence="3 4">
    <name type="scientific">Artaxa digramma nucleopolyhedrovirus</name>
    <dbReference type="NCBI Taxonomy" id="3070910"/>
    <lineage>
        <taxon>Viruses</taxon>
        <taxon>Viruses incertae sedis</taxon>
        <taxon>Naldaviricetes</taxon>
        <taxon>Lefavirales</taxon>
        <taxon>Baculoviridae</taxon>
        <taxon>Alphabaculovirus</taxon>
        <taxon>Alphabaculovirus ardigrammae</taxon>
    </lineage>
</organism>
<dbReference type="Proteomes" id="UP000830275">
    <property type="component" value="Segment"/>
</dbReference>
<feature type="region of interest" description="Disordered" evidence="1">
    <location>
        <begin position="517"/>
        <end position="537"/>
    </location>
</feature>
<protein>
    <submittedName>
        <fullName evidence="3">Vp80</fullName>
    </submittedName>
</protein>
<gene>
    <name evidence="3" type="primary">vp80</name>
    <name evidence="3" type="ORF">Eudi_ORF95</name>
</gene>
<reference evidence="3 4" key="1">
    <citation type="journal article" date="2019" name="Viruses">
        <title>Genome Analysis of a Novel Clade II.b Alphabaculovirus Obtained from Artaxa digramma.</title>
        <authorList>
            <person name="Li J."/>
            <person name="Duan X."/>
            <person name="Wang Q."/>
            <person name="Zhang L."/>
            <person name="Deng F."/>
            <person name="Wang H."/>
            <person name="Hu Z."/>
            <person name="Wang M."/>
            <person name="Wang J."/>
        </authorList>
    </citation>
    <scope>NUCLEOTIDE SEQUENCE [LARGE SCALE GENOMIC DNA]</scope>
    <source>
        <strain evidence="3 4">424</strain>
    </source>
</reference>
<evidence type="ECO:0000259" key="2">
    <source>
        <dbReference type="PROSITE" id="PS50802"/>
    </source>
</evidence>
<dbReference type="GO" id="GO:0019028">
    <property type="term" value="C:viral capsid"/>
    <property type="evidence" value="ECO:0007669"/>
    <property type="project" value="InterPro"/>
</dbReference>
<dbReference type="Pfam" id="PF07267">
    <property type="entry name" value="Nucleo_P87"/>
    <property type="match status" value="1"/>
</dbReference>
<dbReference type="GO" id="GO:0016579">
    <property type="term" value="P:protein deubiquitination"/>
    <property type="evidence" value="ECO:0007669"/>
    <property type="project" value="TreeGrafter"/>
</dbReference>
<dbReference type="GO" id="GO:0004843">
    <property type="term" value="F:cysteine-type deubiquitinase activity"/>
    <property type="evidence" value="ECO:0007669"/>
    <property type="project" value="TreeGrafter"/>
</dbReference>
<dbReference type="Pfam" id="PF02338">
    <property type="entry name" value="OTU"/>
    <property type="match status" value="1"/>
</dbReference>
<name>A0AAE6R6Y9_9ABAC</name>